<proteinExistence type="predicted"/>
<sequence>MSPGKKSRLAVVQAFNVPLRAQSVYAVAHCTSPIPGSTQLEDAPHRVEAFLCRIRVVSLCEAGDLLKMRNHPSTPGFHRRDAQQPVPLHLMALKPSYAVVERDCRDARRRARLCSRAPGHLLVYSRMKAHHHSFTR</sequence>
<organism evidence="1 2">
    <name type="scientific">Cirrhinus molitorella</name>
    <name type="common">mud carp</name>
    <dbReference type="NCBI Taxonomy" id="172907"/>
    <lineage>
        <taxon>Eukaryota</taxon>
        <taxon>Metazoa</taxon>
        <taxon>Chordata</taxon>
        <taxon>Craniata</taxon>
        <taxon>Vertebrata</taxon>
        <taxon>Euteleostomi</taxon>
        <taxon>Actinopterygii</taxon>
        <taxon>Neopterygii</taxon>
        <taxon>Teleostei</taxon>
        <taxon>Ostariophysi</taxon>
        <taxon>Cypriniformes</taxon>
        <taxon>Cyprinidae</taxon>
        <taxon>Labeoninae</taxon>
        <taxon>Labeonini</taxon>
        <taxon>Cirrhinus</taxon>
    </lineage>
</organism>
<accession>A0ABR3NBK8</accession>
<keyword evidence="2" id="KW-1185">Reference proteome</keyword>
<reference evidence="1 2" key="1">
    <citation type="submission" date="2023-09" db="EMBL/GenBank/DDBJ databases">
        <authorList>
            <person name="Wang M."/>
        </authorList>
    </citation>
    <scope>NUCLEOTIDE SEQUENCE [LARGE SCALE GENOMIC DNA]</scope>
    <source>
        <strain evidence="1">GT-2023</strain>
        <tissue evidence="1">Liver</tissue>
    </source>
</reference>
<gene>
    <name evidence="1" type="ORF">QQF64_027045</name>
</gene>
<evidence type="ECO:0000313" key="2">
    <source>
        <dbReference type="Proteomes" id="UP001558613"/>
    </source>
</evidence>
<name>A0ABR3NBK8_9TELE</name>
<protein>
    <submittedName>
        <fullName evidence="1">Uncharacterized protein</fullName>
    </submittedName>
</protein>
<comment type="caution">
    <text evidence="1">The sequence shown here is derived from an EMBL/GenBank/DDBJ whole genome shotgun (WGS) entry which is preliminary data.</text>
</comment>
<dbReference type="EMBL" id="JAYMGO010000005">
    <property type="protein sequence ID" value="KAL1274231.1"/>
    <property type="molecule type" value="Genomic_DNA"/>
</dbReference>
<dbReference type="Proteomes" id="UP001558613">
    <property type="component" value="Unassembled WGS sequence"/>
</dbReference>
<evidence type="ECO:0000313" key="1">
    <source>
        <dbReference type="EMBL" id="KAL1274231.1"/>
    </source>
</evidence>